<gene>
    <name evidence="2" type="ORF">WH159_04210</name>
</gene>
<dbReference type="InterPro" id="IPR051849">
    <property type="entry name" value="GAG-degrading_sulfatase"/>
</dbReference>
<dbReference type="SUPFAM" id="SSF53649">
    <property type="entry name" value="Alkaline phosphatase-like"/>
    <property type="match status" value="1"/>
</dbReference>
<dbReference type="Gene3D" id="3.40.720.10">
    <property type="entry name" value="Alkaline Phosphatase, subunit A"/>
    <property type="match status" value="1"/>
</dbReference>
<dbReference type="Pfam" id="PF00884">
    <property type="entry name" value="Sulfatase"/>
    <property type="match status" value="1"/>
</dbReference>
<feature type="domain" description="Sulfatase N-terminal" evidence="1">
    <location>
        <begin position="14"/>
        <end position="374"/>
    </location>
</feature>
<dbReference type="PANTHER" id="PTHR46615">
    <property type="entry name" value="ARYLSULFATASE K"/>
    <property type="match status" value="1"/>
</dbReference>
<accession>A0ABU8Q2A9</accession>
<keyword evidence="3" id="KW-1185">Reference proteome</keyword>
<dbReference type="RefSeq" id="WP_132882317.1">
    <property type="nucleotide sequence ID" value="NZ_JBBGZA010000001.1"/>
</dbReference>
<reference evidence="2 3" key="1">
    <citation type="submission" date="2023-12" db="EMBL/GenBank/DDBJ databases">
        <title>Gut-associated functions are favored during microbiome assembly across C. elegans life.</title>
        <authorList>
            <person name="Zimmermann J."/>
        </authorList>
    </citation>
    <scope>NUCLEOTIDE SEQUENCE [LARGE SCALE GENOMIC DNA]</scope>
    <source>
        <strain evidence="2 3">JUb134</strain>
    </source>
</reference>
<evidence type="ECO:0000313" key="3">
    <source>
        <dbReference type="Proteomes" id="UP001380365"/>
    </source>
</evidence>
<comment type="caution">
    <text evidence="2">The sequence shown here is derived from an EMBL/GenBank/DDBJ whole genome shotgun (WGS) entry which is preliminary data.</text>
</comment>
<dbReference type="Proteomes" id="UP001380365">
    <property type="component" value="Unassembled WGS sequence"/>
</dbReference>
<organism evidence="2 3">
    <name type="scientific">Sphingomonas molluscorum</name>
    <dbReference type="NCBI Taxonomy" id="418184"/>
    <lineage>
        <taxon>Bacteria</taxon>
        <taxon>Pseudomonadati</taxon>
        <taxon>Pseudomonadota</taxon>
        <taxon>Alphaproteobacteria</taxon>
        <taxon>Sphingomonadales</taxon>
        <taxon>Sphingomonadaceae</taxon>
        <taxon>Sphingomonas</taxon>
    </lineage>
</organism>
<dbReference type="InterPro" id="IPR017850">
    <property type="entry name" value="Alkaline_phosphatase_core_sf"/>
</dbReference>
<dbReference type="PANTHER" id="PTHR46615:SF1">
    <property type="entry name" value="ARYLSULFATASE K"/>
    <property type="match status" value="1"/>
</dbReference>
<protein>
    <submittedName>
        <fullName evidence="2">Sulfatase-like hydrolase/transferase</fullName>
    </submittedName>
</protein>
<evidence type="ECO:0000313" key="2">
    <source>
        <dbReference type="EMBL" id="MEJ5093736.1"/>
    </source>
</evidence>
<dbReference type="EMBL" id="JBBGZA010000001">
    <property type="protein sequence ID" value="MEJ5093736.1"/>
    <property type="molecule type" value="Genomic_DNA"/>
</dbReference>
<dbReference type="InterPro" id="IPR000917">
    <property type="entry name" value="Sulfatase_N"/>
</dbReference>
<evidence type="ECO:0000259" key="1">
    <source>
        <dbReference type="Pfam" id="PF00884"/>
    </source>
</evidence>
<dbReference type="CDD" id="cd16035">
    <property type="entry name" value="sulfatase_like"/>
    <property type="match status" value="1"/>
</dbReference>
<sequence>MTIHPPASPPSGYNILLVVVDQERHFGRYPFPVPARERLIRAGTSFNRHQNCSNVCTSSRSVLYTGWHMPATGMFDNFGLPWMTNDLDPALGTLGSMMRQAGYYAVYKGKWHLTAAFEGGIHTEPKLAQVMERYGFSDYHGIGDAIGWSQGGYLYDEIIAAQTVNWLRGTGQTLRRAGRNWFLALNLVNPHDVMFIDTDRPDEQVQWTGAINEGGVSMNPAQPPENELYKAEWADVPLPASRHQRFDEPGRPQAHAEYQRARAALVGDFADEDRRWRKLQDYYFNCIRDSDRHVARVLDELDSLGLTESTIVVFTSDHGELGGSHGMHGKGSSVYREQINVPMIVAHPAYPGGSACEALTCHLDVAPTLLALTGLAAEQRDAILGKRQGVDFSPLLSQPEAAPVDAIRADSLYCFSMFTYADGDYLGKVQAIRRSDALTAEGKQLAIGKVPMDLTKRSGIRCLYDGRYKFARYFSLRQHNIPETVEALTSYNDLELFDTVEDPGELRNLAADGDAHLDLIEALNAKLNAIIAREIGRDDGSFLPMSGLQSWDVRLVIE</sequence>
<name>A0ABU8Q2A9_9SPHN</name>
<proteinExistence type="predicted"/>